<feature type="domain" description="HTH cro/C1-type" evidence="2">
    <location>
        <begin position="13"/>
        <end position="68"/>
    </location>
</feature>
<dbReference type="InterPro" id="IPR013430">
    <property type="entry name" value="Toxin_antidote_HigA"/>
</dbReference>
<dbReference type="FunCoup" id="E6W2G8">
    <property type="interactions" value="32"/>
</dbReference>
<dbReference type="SMART" id="SM00530">
    <property type="entry name" value="HTH_XRE"/>
    <property type="match status" value="1"/>
</dbReference>
<evidence type="ECO:0000313" key="4">
    <source>
        <dbReference type="Proteomes" id="UP000002572"/>
    </source>
</evidence>
<dbReference type="InterPro" id="IPR010982">
    <property type="entry name" value="Lambda_DNA-bd_dom_sf"/>
</dbReference>
<dbReference type="InParanoid" id="E6W2G8"/>
<dbReference type="SUPFAM" id="SSF47413">
    <property type="entry name" value="lambda repressor-like DNA-binding domains"/>
    <property type="match status" value="1"/>
</dbReference>
<dbReference type="Gene3D" id="1.10.260.40">
    <property type="entry name" value="lambda repressor-like DNA-binding domains"/>
    <property type="match status" value="1"/>
</dbReference>
<dbReference type="KEGG" id="din:Selin_1992"/>
<dbReference type="Pfam" id="PF01381">
    <property type="entry name" value="HTH_3"/>
    <property type="match status" value="1"/>
</dbReference>
<dbReference type="Proteomes" id="UP000002572">
    <property type="component" value="Chromosome"/>
</dbReference>
<dbReference type="HOGENOM" id="CLU_140230_2_2_0"/>
<proteinExistence type="predicted"/>
<gene>
    <name evidence="3" type="ordered locus">Selin_1992</name>
</gene>
<keyword evidence="1" id="KW-0238">DNA-binding</keyword>
<reference evidence="3 4" key="1">
    <citation type="submission" date="2010-12" db="EMBL/GenBank/DDBJ databases">
        <title>Complete sequence of Desulfurispirillum indicum S5.</title>
        <authorList>
            <consortium name="US DOE Joint Genome Institute"/>
            <person name="Lucas S."/>
            <person name="Copeland A."/>
            <person name="Lapidus A."/>
            <person name="Cheng J.-F."/>
            <person name="Goodwin L."/>
            <person name="Pitluck S."/>
            <person name="Chertkov O."/>
            <person name="Held B."/>
            <person name="Detter J.C."/>
            <person name="Han C."/>
            <person name="Tapia R."/>
            <person name="Land M."/>
            <person name="Hauser L."/>
            <person name="Kyrpides N."/>
            <person name="Ivanova N."/>
            <person name="Mikhailova N."/>
            <person name="Haggblom M."/>
            <person name="Rauschenbach I."/>
            <person name="Bini E."/>
            <person name="Woyke T."/>
        </authorList>
    </citation>
    <scope>NUCLEOTIDE SEQUENCE [LARGE SCALE GENOMIC DNA]</scope>
    <source>
        <strain evidence="4">ATCC BAA-1389 / DSM 22839 / S5</strain>
    </source>
</reference>
<dbReference type="AlphaFoldDB" id="E6W2G8"/>
<evidence type="ECO:0000259" key="2">
    <source>
        <dbReference type="PROSITE" id="PS50943"/>
    </source>
</evidence>
<dbReference type="EMBL" id="CP002432">
    <property type="protein sequence ID" value="ADU66718.1"/>
    <property type="molecule type" value="Genomic_DNA"/>
</dbReference>
<dbReference type="RefSeq" id="WP_013506598.1">
    <property type="nucleotide sequence ID" value="NC_014836.1"/>
</dbReference>
<dbReference type="GO" id="GO:0003677">
    <property type="term" value="F:DNA binding"/>
    <property type="evidence" value="ECO:0007669"/>
    <property type="project" value="UniProtKB-KW"/>
</dbReference>
<organism evidence="3 4">
    <name type="scientific">Desulfurispirillum indicum (strain ATCC BAA-1389 / DSM 22839 / S5)</name>
    <dbReference type="NCBI Taxonomy" id="653733"/>
    <lineage>
        <taxon>Bacteria</taxon>
        <taxon>Pseudomonadati</taxon>
        <taxon>Chrysiogenota</taxon>
        <taxon>Chrysiogenia</taxon>
        <taxon>Chrysiogenales</taxon>
        <taxon>Chrysiogenaceae</taxon>
        <taxon>Desulfurispirillum</taxon>
    </lineage>
</organism>
<dbReference type="NCBIfam" id="TIGR02607">
    <property type="entry name" value="antidote_HigA"/>
    <property type="match status" value="1"/>
</dbReference>
<protein>
    <submittedName>
        <fullName evidence="3">Addiction module antidote protein, HigA family</fullName>
    </submittedName>
</protein>
<dbReference type="eggNOG" id="COG3093">
    <property type="taxonomic scope" value="Bacteria"/>
</dbReference>
<name>E6W2G8_DESIS</name>
<evidence type="ECO:0000313" key="3">
    <source>
        <dbReference type="EMBL" id="ADU66718.1"/>
    </source>
</evidence>
<dbReference type="PROSITE" id="PS50943">
    <property type="entry name" value="HTH_CROC1"/>
    <property type="match status" value="1"/>
</dbReference>
<dbReference type="PANTHER" id="PTHR36924:SF1">
    <property type="entry name" value="ANTITOXIN HIGA-1"/>
    <property type="match status" value="1"/>
</dbReference>
<dbReference type="InterPro" id="IPR001387">
    <property type="entry name" value="Cro/C1-type_HTH"/>
</dbReference>
<dbReference type="OrthoDB" id="9793869at2"/>
<accession>E6W2G8</accession>
<evidence type="ECO:0000256" key="1">
    <source>
        <dbReference type="ARBA" id="ARBA00023125"/>
    </source>
</evidence>
<keyword evidence="4" id="KW-1185">Reference proteome</keyword>
<sequence length="97" mass="10790">MSMHNPAHPGAILKELILELGITVTDAAAHLCVSRKTLSKILNGRGAITTDMALRLEMVFGKPSADHWLRLQSAYDLWQARNNRQAVHVVPYEMNLA</sequence>
<dbReference type="PANTHER" id="PTHR36924">
    <property type="entry name" value="ANTITOXIN HIGA-1"/>
    <property type="match status" value="1"/>
</dbReference>
<dbReference type="CDD" id="cd00093">
    <property type="entry name" value="HTH_XRE"/>
    <property type="match status" value="1"/>
</dbReference>